<accession>A0A4T0U6E3</accession>
<dbReference type="InterPro" id="IPR005373">
    <property type="entry name" value="PHAF1"/>
</dbReference>
<evidence type="ECO:0000313" key="4">
    <source>
        <dbReference type="Proteomes" id="UP000310685"/>
    </source>
</evidence>
<dbReference type="PANTHER" id="PTHR13465">
    <property type="entry name" value="UPF0183 PROTEIN"/>
    <property type="match status" value="1"/>
</dbReference>
<dbReference type="Pfam" id="PF03676">
    <property type="entry name" value="PHAF1"/>
    <property type="match status" value="1"/>
</dbReference>
<dbReference type="AlphaFoldDB" id="A0A4T0U6E3"/>
<dbReference type="GO" id="GO:0005802">
    <property type="term" value="C:trans-Golgi network"/>
    <property type="evidence" value="ECO:0007669"/>
    <property type="project" value="TreeGrafter"/>
</dbReference>
<protein>
    <submittedName>
        <fullName evidence="3">Uncharacterized protein</fullName>
    </submittedName>
</protein>
<sequence length="419" mass="46264">MVAVGVEEISPYSSQEMAAKHPDSMMALYPGRQLGMFKLGDSLYSVLNELKYRPIISTSSVTVHGESNDCNSSITAPIIVRLNPSTIDLHFEGTTQRLSTMTMSLPSISFDLTYENDIIVPRNDALSRTTAGQLFGPCRSENLDSWPGMLWTFNNGQSTSVTISSTPTPTLEGQISRVYVIPHDSVLFNFTNDSPEIEIKLGVSHSTDVVSAFGPPESTFEKRDRRLEVYAGSDASDLARGVFYNYPALGFDVMLNTVTHKVEKLILHSNVPATPLFQAYNRCPWQINLTKELSQPMGTASSQETNGSTNSQQSNGSNNKQTKRNKHNKVSNGEKVDVKVGEVQEPSITFVDKIDSVIAKLNKNVQIDKMVLDRAHEVGLKEWNEDMGMMELVSFDVLGVIMEVTKSGDVASLCIHDRK</sequence>
<feature type="compositionally biased region" description="Low complexity" evidence="2">
    <location>
        <begin position="301"/>
        <end position="320"/>
    </location>
</feature>
<dbReference type="InterPro" id="IPR039156">
    <property type="entry name" value="PHAF1/BROMI"/>
</dbReference>
<comment type="caution">
    <text evidence="3">The sequence shown here is derived from an EMBL/GenBank/DDBJ whole genome shotgun (WGS) entry which is preliminary data.</text>
</comment>
<name>A0A4T0U6E3_9BASI</name>
<gene>
    <name evidence="3" type="ORF">E3Q22_02296</name>
</gene>
<dbReference type="Proteomes" id="UP000310685">
    <property type="component" value="Unassembled WGS sequence"/>
</dbReference>
<feature type="region of interest" description="Disordered" evidence="2">
    <location>
        <begin position="294"/>
        <end position="335"/>
    </location>
</feature>
<organism evidence="3 4">
    <name type="scientific">Wallemia mellicola</name>
    <dbReference type="NCBI Taxonomy" id="1708541"/>
    <lineage>
        <taxon>Eukaryota</taxon>
        <taxon>Fungi</taxon>
        <taxon>Dikarya</taxon>
        <taxon>Basidiomycota</taxon>
        <taxon>Wallemiomycotina</taxon>
        <taxon>Wallemiomycetes</taxon>
        <taxon>Wallemiales</taxon>
        <taxon>Wallemiaceae</taxon>
        <taxon>Wallemia</taxon>
    </lineage>
</organism>
<comment type="similarity">
    <text evidence="1">Belongs to the PHAF1 family.</text>
</comment>
<proteinExistence type="inferred from homology"/>
<evidence type="ECO:0000256" key="2">
    <source>
        <dbReference type="SAM" id="MobiDB-lite"/>
    </source>
</evidence>
<dbReference type="EMBL" id="SPRC01000021">
    <property type="protein sequence ID" value="TIB79787.1"/>
    <property type="molecule type" value="Genomic_DNA"/>
</dbReference>
<dbReference type="PANTHER" id="PTHR13465:SF2">
    <property type="entry name" value="PHAGOSOME ASSEMBLY FACTOR 1"/>
    <property type="match status" value="1"/>
</dbReference>
<evidence type="ECO:0000313" key="3">
    <source>
        <dbReference type="EMBL" id="TIB79787.1"/>
    </source>
</evidence>
<evidence type="ECO:0000256" key="1">
    <source>
        <dbReference type="ARBA" id="ARBA00024339"/>
    </source>
</evidence>
<reference evidence="3 4" key="1">
    <citation type="submission" date="2019-03" db="EMBL/GenBank/DDBJ databases">
        <title>Sequencing 25 genomes of Wallemia mellicola.</title>
        <authorList>
            <person name="Gostincar C."/>
        </authorList>
    </citation>
    <scope>NUCLEOTIDE SEQUENCE [LARGE SCALE GENOMIC DNA]</scope>
    <source>
        <strain evidence="3 4">EXF-6152</strain>
    </source>
</reference>
<dbReference type="GO" id="GO:0043001">
    <property type="term" value="P:Golgi to plasma membrane protein transport"/>
    <property type="evidence" value="ECO:0007669"/>
    <property type="project" value="TreeGrafter"/>
</dbReference>